<dbReference type="RefSeq" id="WP_249658150.1">
    <property type="nucleotide sequence ID" value="NZ_JAMFMA010000003.1"/>
</dbReference>
<accession>A0ABT0PVE6</accession>
<sequence length="296" mass="34204">MASKLFRLLFFCCVLLQSTNDVIGQTKFPEKCLTNHPSEDRYASYSPNGEWIVFESNRDGNWNIYLMDKTGGQVKQITQDPNDDRRPSWHPNSKSILFESSRKGQTALFTFNLKSKRIKQINNSSAYGEPMFASFSPNGRHIACSYIVGENNSHILLLNQKGKIIKTLVANAYRNFYPKWSNDGSKLSYFSRKETANVDDEIYILDVKTGKESRITDWPKHNFCPSWSNTDDKLVYATSMKETRPEIFIRNIDGSDEKRITFNEDGDTLPNWHPFENKILVTAYRNGNYEICEIEL</sequence>
<dbReference type="SUPFAM" id="SSF82171">
    <property type="entry name" value="DPP6 N-terminal domain-like"/>
    <property type="match status" value="1"/>
</dbReference>
<organism evidence="2 3">
    <name type="scientific">Flagellimonas spongiicola</name>
    <dbReference type="NCBI Taxonomy" id="2942208"/>
    <lineage>
        <taxon>Bacteria</taxon>
        <taxon>Pseudomonadati</taxon>
        <taxon>Bacteroidota</taxon>
        <taxon>Flavobacteriia</taxon>
        <taxon>Flavobacteriales</taxon>
        <taxon>Flavobacteriaceae</taxon>
        <taxon>Flagellimonas</taxon>
    </lineage>
</organism>
<evidence type="ECO:0000256" key="1">
    <source>
        <dbReference type="ARBA" id="ARBA00009820"/>
    </source>
</evidence>
<dbReference type="InterPro" id="IPR011042">
    <property type="entry name" value="6-blade_b-propeller_TolB-like"/>
</dbReference>
<reference evidence="2 3" key="1">
    <citation type="submission" date="2022-05" db="EMBL/GenBank/DDBJ databases">
        <authorList>
            <person name="Park J.-S."/>
        </authorList>
    </citation>
    <scope>NUCLEOTIDE SEQUENCE [LARGE SCALE GENOMIC DNA]</scope>
    <source>
        <strain evidence="2 3">2012CJ35-5</strain>
    </source>
</reference>
<dbReference type="EMBL" id="JAMFMA010000003">
    <property type="protein sequence ID" value="MCL6274961.1"/>
    <property type="molecule type" value="Genomic_DNA"/>
</dbReference>
<comment type="similarity">
    <text evidence="1">Belongs to the TolB family.</text>
</comment>
<keyword evidence="3" id="KW-1185">Reference proteome</keyword>
<comment type="caution">
    <text evidence="2">The sequence shown here is derived from an EMBL/GenBank/DDBJ whole genome shotgun (WGS) entry which is preliminary data.</text>
</comment>
<gene>
    <name evidence="2" type="ORF">M3P19_13155</name>
</gene>
<evidence type="ECO:0000313" key="3">
    <source>
        <dbReference type="Proteomes" id="UP001203607"/>
    </source>
</evidence>
<protein>
    <recommendedName>
        <fullName evidence="4">DUF5050 domain-containing protein</fullName>
    </recommendedName>
</protein>
<dbReference type="PANTHER" id="PTHR36842">
    <property type="entry name" value="PROTEIN TOLB HOMOLOG"/>
    <property type="match status" value="1"/>
</dbReference>
<dbReference type="InterPro" id="IPR011659">
    <property type="entry name" value="WD40"/>
</dbReference>
<evidence type="ECO:0000313" key="2">
    <source>
        <dbReference type="EMBL" id="MCL6274961.1"/>
    </source>
</evidence>
<evidence type="ECO:0008006" key="4">
    <source>
        <dbReference type="Google" id="ProtNLM"/>
    </source>
</evidence>
<dbReference type="Gene3D" id="2.120.10.30">
    <property type="entry name" value="TolB, C-terminal domain"/>
    <property type="match status" value="2"/>
</dbReference>
<dbReference type="Proteomes" id="UP001203607">
    <property type="component" value="Unassembled WGS sequence"/>
</dbReference>
<dbReference type="PANTHER" id="PTHR36842:SF1">
    <property type="entry name" value="PROTEIN TOLB"/>
    <property type="match status" value="1"/>
</dbReference>
<name>A0ABT0PVE6_9FLAO</name>
<dbReference type="Pfam" id="PF07676">
    <property type="entry name" value="PD40"/>
    <property type="match status" value="4"/>
</dbReference>
<proteinExistence type="inferred from homology"/>